<reference evidence="10" key="1">
    <citation type="journal article" date="2024" name="Syst. Appl. Microbiol.">
        <title>First single-strain enrichments of Electrothrix cable bacteria, description of E. aestuarii sp. nov. and E. rattekaaiensis sp. nov., and proposal of a cable bacteria taxonomy following the rules of the SeqCode.</title>
        <authorList>
            <person name="Plum-Jensen L.E."/>
            <person name="Schramm A."/>
            <person name="Marshall I.P.G."/>
        </authorList>
    </citation>
    <scope>NUCLEOTIDE SEQUENCE</scope>
    <source>
        <strain evidence="10">Rat1</strain>
    </source>
</reference>
<keyword evidence="7" id="KW-0456">Lyase</keyword>
<dbReference type="GO" id="GO:0008295">
    <property type="term" value="P:spermidine biosynthetic process"/>
    <property type="evidence" value="ECO:0007669"/>
    <property type="project" value="UniProtKB-KW"/>
</dbReference>
<protein>
    <submittedName>
        <fullName evidence="10">S-adenosylmethionine decarboxylase</fullName>
    </submittedName>
</protein>
<keyword evidence="5" id="KW-0620">Polyamine biosynthesis</keyword>
<gene>
    <name evidence="10" type="ORF">Q3M24_01990</name>
</gene>
<evidence type="ECO:0000256" key="4">
    <source>
        <dbReference type="ARBA" id="ARBA00023066"/>
    </source>
</evidence>
<keyword evidence="9" id="KW-0670">Pyruvate</keyword>
<evidence type="ECO:0000313" key="10">
    <source>
        <dbReference type="EMBL" id="XCN73546.1"/>
    </source>
</evidence>
<dbReference type="KEGG" id="eaj:Q3M24_01990"/>
<dbReference type="InterPro" id="IPR016067">
    <property type="entry name" value="S-AdoMet_deCO2ase_core"/>
</dbReference>
<proteinExistence type="predicted"/>
<dbReference type="EMBL" id="CP159373">
    <property type="protein sequence ID" value="XCN73546.1"/>
    <property type="molecule type" value="Genomic_DNA"/>
</dbReference>
<dbReference type="InterPro" id="IPR003826">
    <property type="entry name" value="AdoMetDC_fam_prok"/>
</dbReference>
<evidence type="ECO:0000256" key="1">
    <source>
        <dbReference type="ARBA" id="ARBA00001928"/>
    </source>
</evidence>
<keyword evidence="6" id="KW-0865">Zymogen</keyword>
<accession>A0AAU8LXE9</accession>
<name>A0AAU8LXE9_9BACT</name>
<evidence type="ECO:0000256" key="9">
    <source>
        <dbReference type="ARBA" id="ARBA00023317"/>
    </source>
</evidence>
<dbReference type="PANTHER" id="PTHR33866">
    <property type="entry name" value="S-ADENOSYLMETHIONINE DECARBOXYLASE PROENZYME"/>
    <property type="match status" value="1"/>
</dbReference>
<evidence type="ECO:0000256" key="2">
    <source>
        <dbReference type="ARBA" id="ARBA00022793"/>
    </source>
</evidence>
<dbReference type="AlphaFoldDB" id="A0AAU8LXE9"/>
<dbReference type="Pfam" id="PF02675">
    <property type="entry name" value="AdoMet_dc"/>
    <property type="match status" value="1"/>
</dbReference>
<evidence type="ECO:0000256" key="6">
    <source>
        <dbReference type="ARBA" id="ARBA00023145"/>
    </source>
</evidence>
<keyword evidence="8" id="KW-0704">Schiff base</keyword>
<keyword evidence="2" id="KW-0210">Decarboxylase</keyword>
<sequence length="120" mass="13376">MELGKDLQMAEGTVFHAALSFTNVGADLGDKKLLQKVAERIVEHFRLDVVDVHWHYYSPIGITGVYVLQQSSLTLHTWPEFNKLVIDVTTCGAEVDLEIILPELKAELATDTVRLSAEVL</sequence>
<evidence type="ECO:0000256" key="5">
    <source>
        <dbReference type="ARBA" id="ARBA00023115"/>
    </source>
</evidence>
<dbReference type="SUPFAM" id="SSF56276">
    <property type="entry name" value="S-adenosylmethionine decarboxylase"/>
    <property type="match status" value="1"/>
</dbReference>
<keyword evidence="4" id="KW-0745">Spermidine biosynthesis</keyword>
<comment type="cofactor">
    <cofactor evidence="1">
        <name>pyruvate</name>
        <dbReference type="ChEBI" id="CHEBI:15361"/>
    </cofactor>
</comment>
<dbReference type="GO" id="GO:0005829">
    <property type="term" value="C:cytosol"/>
    <property type="evidence" value="ECO:0007669"/>
    <property type="project" value="TreeGrafter"/>
</dbReference>
<organism evidence="10">
    <name type="scientific">Candidatus Electrothrix aestuarii</name>
    <dbReference type="NCBI Taxonomy" id="3062594"/>
    <lineage>
        <taxon>Bacteria</taxon>
        <taxon>Pseudomonadati</taxon>
        <taxon>Thermodesulfobacteriota</taxon>
        <taxon>Desulfobulbia</taxon>
        <taxon>Desulfobulbales</taxon>
        <taxon>Desulfobulbaceae</taxon>
        <taxon>Candidatus Electrothrix</taxon>
    </lineage>
</organism>
<evidence type="ECO:0000256" key="3">
    <source>
        <dbReference type="ARBA" id="ARBA00022813"/>
    </source>
</evidence>
<evidence type="ECO:0000256" key="8">
    <source>
        <dbReference type="ARBA" id="ARBA00023270"/>
    </source>
</evidence>
<keyword evidence="3" id="KW-0068">Autocatalytic cleavage</keyword>
<dbReference type="GO" id="GO:0004014">
    <property type="term" value="F:adenosylmethionine decarboxylase activity"/>
    <property type="evidence" value="ECO:0007669"/>
    <property type="project" value="InterPro"/>
</dbReference>
<evidence type="ECO:0000256" key="7">
    <source>
        <dbReference type="ARBA" id="ARBA00023239"/>
    </source>
</evidence>
<dbReference type="Gene3D" id="3.60.90.10">
    <property type="entry name" value="S-adenosylmethionine decarboxylase"/>
    <property type="match status" value="1"/>
</dbReference>
<dbReference type="PANTHER" id="PTHR33866:SF2">
    <property type="entry name" value="S-ADENOSYLMETHIONINE DECARBOXYLASE PROENZYME"/>
    <property type="match status" value="1"/>
</dbReference>
<reference evidence="10" key="2">
    <citation type="submission" date="2024-06" db="EMBL/GenBank/DDBJ databases">
        <authorList>
            <person name="Plum-Jensen L.E."/>
            <person name="Schramm A."/>
            <person name="Marshall I.P.G."/>
        </authorList>
    </citation>
    <scope>NUCLEOTIDE SEQUENCE</scope>
    <source>
        <strain evidence="10">Rat1</strain>
    </source>
</reference>